<dbReference type="EMBL" id="SNXO01000002">
    <property type="protein sequence ID" value="TDP59852.1"/>
    <property type="molecule type" value="Genomic_DNA"/>
</dbReference>
<gene>
    <name evidence="1" type="ORF">EV211_10294</name>
</gene>
<proteinExistence type="predicted"/>
<keyword evidence="2" id="KW-1185">Reference proteome</keyword>
<dbReference type="AlphaFoldDB" id="A0A4V3CS96"/>
<dbReference type="RefSeq" id="WP_133527550.1">
    <property type="nucleotide sequence ID" value="NZ_SNXO01000002.1"/>
</dbReference>
<dbReference type="OrthoDB" id="1779943at2"/>
<sequence length="289" mass="32813">MSRTGVIKVTYTNNRGNSICLTDYPYYMNVEPLFDYKWSYTSKDKGTGSAVKGFYKEIAEKTLNLVIMGSTKDERDKAIDALNSIIEADIYDGAIGTLKVGNWYCYGYITSAENTSWQYGSAVIKKEVTFVSERQAWYRVLKKNSYGNEIKVEASEFDKQYEPCYPYPYDYTNEAASQLILVNPAVNPSEFKLSIQGPAESPYLKIGDNVYHITADVPDGAYLVIDSTKKTAIMTLADGTIVNMFGTRDSGFYIFKRIESGRNAVVYDGTFLWQLEVLEERSEPRWHTE</sequence>
<organism evidence="1 2">
    <name type="scientific">Aminicella lysinilytica</name>
    <dbReference type="NCBI Taxonomy" id="433323"/>
    <lineage>
        <taxon>Bacteria</taxon>
        <taxon>Bacillati</taxon>
        <taxon>Bacillota</taxon>
        <taxon>Clostridia</taxon>
        <taxon>Peptostreptococcales</taxon>
        <taxon>Anaerovoracaceae</taxon>
        <taxon>Aminicella</taxon>
    </lineage>
</organism>
<accession>A0A4V3CS96</accession>
<comment type="caution">
    <text evidence="1">The sequence shown here is derived from an EMBL/GenBank/DDBJ whole genome shotgun (WGS) entry which is preliminary data.</text>
</comment>
<dbReference type="Proteomes" id="UP000295500">
    <property type="component" value="Unassembled WGS sequence"/>
</dbReference>
<reference evidence="1 2" key="1">
    <citation type="submission" date="2019-03" db="EMBL/GenBank/DDBJ databases">
        <title>Genomic Encyclopedia of Type Strains, Phase IV (KMG-IV): sequencing the most valuable type-strain genomes for metagenomic binning, comparative biology and taxonomic classification.</title>
        <authorList>
            <person name="Goeker M."/>
        </authorList>
    </citation>
    <scope>NUCLEOTIDE SEQUENCE [LARGE SCALE GENOMIC DNA]</scope>
    <source>
        <strain evidence="1 2">DSM 28287</strain>
    </source>
</reference>
<protein>
    <recommendedName>
        <fullName evidence="3">Tail protein</fullName>
    </recommendedName>
</protein>
<evidence type="ECO:0000313" key="2">
    <source>
        <dbReference type="Proteomes" id="UP000295500"/>
    </source>
</evidence>
<evidence type="ECO:0008006" key="3">
    <source>
        <dbReference type="Google" id="ProtNLM"/>
    </source>
</evidence>
<name>A0A4V3CS96_9FIRM</name>
<evidence type="ECO:0000313" key="1">
    <source>
        <dbReference type="EMBL" id="TDP59852.1"/>
    </source>
</evidence>